<dbReference type="Gene3D" id="3.80.10.10">
    <property type="entry name" value="Ribonuclease Inhibitor"/>
    <property type="match status" value="1"/>
</dbReference>
<reference evidence="2 3" key="1">
    <citation type="submission" date="2016-07" db="EMBL/GenBank/DDBJ databases">
        <title>Draft genome of the white-rot fungus Obba rivulosa 3A-2.</title>
        <authorList>
            <consortium name="DOE Joint Genome Institute"/>
            <person name="Miettinen O."/>
            <person name="Riley R."/>
            <person name="Acob R."/>
            <person name="Barry K."/>
            <person name="Cullen D."/>
            <person name="De Vries R."/>
            <person name="Hainaut M."/>
            <person name="Hatakka A."/>
            <person name="Henrissat B."/>
            <person name="Hilden K."/>
            <person name="Kuo R."/>
            <person name="Labutti K."/>
            <person name="Lipzen A."/>
            <person name="Makela M.R."/>
            <person name="Sandor L."/>
            <person name="Spatafora J.W."/>
            <person name="Grigoriev I.V."/>
            <person name="Hibbett D.S."/>
        </authorList>
    </citation>
    <scope>NUCLEOTIDE SEQUENCE [LARGE SCALE GENOMIC DNA]</scope>
    <source>
        <strain evidence="2 3">3A-2</strain>
    </source>
</reference>
<dbReference type="Proteomes" id="UP000250043">
    <property type="component" value="Unassembled WGS sequence"/>
</dbReference>
<dbReference type="OrthoDB" id="2746049at2759"/>
<dbReference type="EMBL" id="KV722569">
    <property type="protein sequence ID" value="OCH85685.1"/>
    <property type="molecule type" value="Genomic_DNA"/>
</dbReference>
<name>A0A8E2ANX9_9APHY</name>
<proteinExistence type="predicted"/>
<sequence length="551" mass="61660">MPDPGTVSVREMPSSGLSLVDLARSLSERASREARLTQPETLESLESVLLDTVNVRSGLNLFRSPINHLPVEILGHTLSLVPQRDDEAEDGLTIWSASPVRISDCVRLMSVCRFWRDIILGSTSLWNSIHNFLPSGILRAARLTSPRLHLDSRPKGEWATILSRNPLDVGEIQWKYSDALPLNFLKAPAPRLHSLTISAGLPGWNHSLLKGDNRELFCGQTPSLRRLALHHMKSLPPNKFANLTRLLLARSAHVQPSQLLSWLASSPRLEDLVIVETSFTAWDGTHPAMDALQYLRRLVIKDCHEEHLLWLISLPALTPGTAVRLDNVVLLPSGTTFSPYPAGQDIIRLALRTDGMMALGPATGLLYRRRGDQPSFDAVQSRISLSHITELWWLLGYSRANTADRLRQFLSAMPSLTTLVILGRDLPRVMKILSPSCPTEPHASSVVPCPHLTTLRVIISSPIWPHRYELPSSSGLSQFFASRVESGHSIDHLILESLPYEANPPDPIDSMEGVEFEWKKHIEWQSFEMTLPDVCAQRAHYYWPAWSVFAD</sequence>
<dbReference type="AlphaFoldDB" id="A0A8E2ANX9"/>
<feature type="domain" description="F-box" evidence="1">
    <location>
        <begin position="66"/>
        <end position="130"/>
    </location>
</feature>
<dbReference type="InterPro" id="IPR001810">
    <property type="entry name" value="F-box_dom"/>
</dbReference>
<organism evidence="2 3">
    <name type="scientific">Obba rivulosa</name>
    <dbReference type="NCBI Taxonomy" id="1052685"/>
    <lineage>
        <taxon>Eukaryota</taxon>
        <taxon>Fungi</taxon>
        <taxon>Dikarya</taxon>
        <taxon>Basidiomycota</taxon>
        <taxon>Agaricomycotina</taxon>
        <taxon>Agaricomycetes</taxon>
        <taxon>Polyporales</taxon>
        <taxon>Gelatoporiaceae</taxon>
        <taxon>Obba</taxon>
    </lineage>
</organism>
<evidence type="ECO:0000313" key="3">
    <source>
        <dbReference type="Proteomes" id="UP000250043"/>
    </source>
</evidence>
<gene>
    <name evidence="2" type="ORF">OBBRIDRAFT_807345</name>
</gene>
<protein>
    <recommendedName>
        <fullName evidence="1">F-box domain-containing protein</fullName>
    </recommendedName>
</protein>
<accession>A0A8E2ANX9</accession>
<dbReference type="InterPro" id="IPR032675">
    <property type="entry name" value="LRR_dom_sf"/>
</dbReference>
<dbReference type="Pfam" id="PF12937">
    <property type="entry name" value="F-box-like"/>
    <property type="match status" value="1"/>
</dbReference>
<evidence type="ECO:0000259" key="1">
    <source>
        <dbReference type="Pfam" id="PF12937"/>
    </source>
</evidence>
<evidence type="ECO:0000313" key="2">
    <source>
        <dbReference type="EMBL" id="OCH85685.1"/>
    </source>
</evidence>
<keyword evidence="3" id="KW-1185">Reference proteome</keyword>